<dbReference type="Pfam" id="PF00534">
    <property type="entry name" value="Glycos_transf_1"/>
    <property type="match status" value="1"/>
</dbReference>
<protein>
    <submittedName>
        <fullName evidence="3">Glycosyltransferase</fullName>
        <ecNumber evidence="3">2.4.-.-</ecNumber>
    </submittedName>
</protein>
<dbReference type="SUPFAM" id="SSF53756">
    <property type="entry name" value="UDP-Glycosyltransferase/glycogen phosphorylase"/>
    <property type="match status" value="1"/>
</dbReference>
<evidence type="ECO:0000313" key="3">
    <source>
        <dbReference type="EMBL" id="MEA5583332.1"/>
    </source>
</evidence>
<dbReference type="EC" id="2.4.-.-" evidence="3"/>
<evidence type="ECO:0000259" key="2">
    <source>
        <dbReference type="Pfam" id="PF13579"/>
    </source>
</evidence>
<comment type="caution">
    <text evidence="3">The sequence shown here is derived from an EMBL/GenBank/DDBJ whole genome shotgun (WGS) entry which is preliminary data.</text>
</comment>
<reference evidence="3 4" key="1">
    <citation type="submission" date="2023-12" db="EMBL/GenBank/DDBJ databases">
        <title>Baltic Sea Cyanobacteria.</title>
        <authorList>
            <person name="Delbaje E."/>
            <person name="Fewer D.P."/>
            <person name="Shishido T.K."/>
        </authorList>
    </citation>
    <scope>NUCLEOTIDE SEQUENCE [LARGE SCALE GENOMIC DNA]</scope>
    <source>
        <strain evidence="3 4">UHCC-0300</strain>
    </source>
</reference>
<organism evidence="3 4">
    <name type="scientific">Nodularia harveyana UHCC-0300</name>
    <dbReference type="NCBI Taxonomy" id="2974287"/>
    <lineage>
        <taxon>Bacteria</taxon>
        <taxon>Bacillati</taxon>
        <taxon>Cyanobacteriota</taxon>
        <taxon>Cyanophyceae</taxon>
        <taxon>Nostocales</taxon>
        <taxon>Nodulariaceae</taxon>
        <taxon>Nodularia</taxon>
    </lineage>
</organism>
<evidence type="ECO:0000313" key="4">
    <source>
        <dbReference type="Proteomes" id="UP001302120"/>
    </source>
</evidence>
<dbReference type="InterPro" id="IPR001296">
    <property type="entry name" value="Glyco_trans_1"/>
</dbReference>
<gene>
    <name evidence="3" type="ORF">VB620_18545</name>
</gene>
<keyword evidence="3" id="KW-0328">Glycosyltransferase</keyword>
<accession>A0ABU5UID6</accession>
<evidence type="ECO:0000259" key="1">
    <source>
        <dbReference type="Pfam" id="PF00534"/>
    </source>
</evidence>
<dbReference type="CDD" id="cd03821">
    <property type="entry name" value="GT4_Bme6-like"/>
    <property type="match status" value="1"/>
</dbReference>
<dbReference type="InterPro" id="IPR028098">
    <property type="entry name" value="Glyco_trans_4-like_N"/>
</dbReference>
<dbReference type="EMBL" id="JAYGHG010000040">
    <property type="protein sequence ID" value="MEA5583332.1"/>
    <property type="molecule type" value="Genomic_DNA"/>
</dbReference>
<sequence>MRILHVIPSVGWHRGGASQAVIEMLQVLHTREINVELVTTNDNGTDLLDVPLCELTQYQQIPTWFFPRFSPQVSFVREFAFSWELTKWLWKNIGEYDLVHIHALFSYSSTVAMIIARLKRIPYINQPHGLLCEWSLQQSKLKKKIYLSLIERSNLQHSRILQLTSIKEIQEIAGLNLGVTPIVMPLGLEITPQIHNARQKLQEIFNISPEERIILFLSRLHYKKGLDYLIPALSKLKGQKFSFILAGNGSSEYEAEVSELLKTNNLEHCTHRPGFVTGEMKDILLQGSDIFVLTSHSENFGVAVLEAMAAGLATIVTPGVALASMIKENQVGYVPELDILEITKVIEHCLNHPEDAKATGDRARQFILDNYTWDTIAAKMVSVYKNIISDRTIKNAN</sequence>
<name>A0ABU5UID6_9CYAN</name>
<dbReference type="Gene3D" id="3.40.50.2000">
    <property type="entry name" value="Glycogen Phosphorylase B"/>
    <property type="match status" value="2"/>
</dbReference>
<dbReference type="RefSeq" id="WP_323197632.1">
    <property type="nucleotide sequence ID" value="NZ_JAYGHG010000040.1"/>
</dbReference>
<feature type="domain" description="Glycosyltransferase subfamily 4-like N-terminal" evidence="2">
    <location>
        <begin position="15"/>
        <end position="176"/>
    </location>
</feature>
<keyword evidence="4" id="KW-1185">Reference proteome</keyword>
<proteinExistence type="predicted"/>
<dbReference type="PANTHER" id="PTHR12526">
    <property type="entry name" value="GLYCOSYLTRANSFERASE"/>
    <property type="match status" value="1"/>
</dbReference>
<dbReference type="Proteomes" id="UP001302120">
    <property type="component" value="Unassembled WGS sequence"/>
</dbReference>
<keyword evidence="3" id="KW-0808">Transferase</keyword>
<dbReference type="Pfam" id="PF13579">
    <property type="entry name" value="Glyco_trans_4_4"/>
    <property type="match status" value="1"/>
</dbReference>
<dbReference type="GO" id="GO:0016757">
    <property type="term" value="F:glycosyltransferase activity"/>
    <property type="evidence" value="ECO:0007669"/>
    <property type="project" value="UniProtKB-KW"/>
</dbReference>
<feature type="domain" description="Glycosyl transferase family 1" evidence="1">
    <location>
        <begin position="199"/>
        <end position="365"/>
    </location>
</feature>